<feature type="domain" description="Major facilitator superfamily (MFS) profile" evidence="5">
    <location>
        <begin position="10"/>
        <end position="387"/>
    </location>
</feature>
<evidence type="ECO:0000256" key="4">
    <source>
        <dbReference type="SAM" id="Phobius"/>
    </source>
</evidence>
<dbReference type="PANTHER" id="PTHR23531">
    <property type="entry name" value="QUINOLENE RESISTANCE PROTEIN NORA"/>
    <property type="match status" value="1"/>
</dbReference>
<dbReference type="Gene3D" id="1.20.1250.20">
    <property type="entry name" value="MFS general substrate transporter like domains"/>
    <property type="match status" value="1"/>
</dbReference>
<feature type="transmembrane region" description="Helical" evidence="4">
    <location>
        <begin position="136"/>
        <end position="157"/>
    </location>
</feature>
<dbReference type="InParanoid" id="D4H536"/>
<protein>
    <submittedName>
        <fullName evidence="6">Major facilitator superfamily MFS_1</fullName>
    </submittedName>
</protein>
<dbReference type="PaxDb" id="522772-Dacet_2634"/>
<feature type="transmembrane region" description="Helical" evidence="4">
    <location>
        <begin position="337"/>
        <end position="359"/>
    </location>
</feature>
<dbReference type="AlphaFoldDB" id="D4H536"/>
<dbReference type="SUPFAM" id="SSF103473">
    <property type="entry name" value="MFS general substrate transporter"/>
    <property type="match status" value="1"/>
</dbReference>
<feature type="transmembrane region" description="Helical" evidence="4">
    <location>
        <begin position="77"/>
        <end position="95"/>
    </location>
</feature>
<feature type="transmembrane region" description="Helical" evidence="4">
    <location>
        <begin position="365"/>
        <end position="383"/>
    </location>
</feature>
<dbReference type="InterPro" id="IPR036259">
    <property type="entry name" value="MFS_trans_sf"/>
</dbReference>
<feature type="transmembrane region" description="Helical" evidence="4">
    <location>
        <begin position="101"/>
        <end position="124"/>
    </location>
</feature>
<dbReference type="OrthoDB" id="9814001at2"/>
<dbReference type="GO" id="GO:0022857">
    <property type="term" value="F:transmembrane transporter activity"/>
    <property type="evidence" value="ECO:0007669"/>
    <property type="project" value="InterPro"/>
</dbReference>
<feature type="transmembrane region" description="Helical" evidence="4">
    <location>
        <begin position="163"/>
        <end position="186"/>
    </location>
</feature>
<feature type="transmembrane region" description="Helical" evidence="4">
    <location>
        <begin position="245"/>
        <end position="263"/>
    </location>
</feature>
<dbReference type="HOGENOM" id="CLU_001265_10_13_0"/>
<dbReference type="PANTHER" id="PTHR23531:SF2">
    <property type="entry name" value="PERMEASE"/>
    <property type="match status" value="1"/>
</dbReference>
<sequence length="403" mass="44086">MDKAKLWTKDFVIGTSINFLLMMNYYLLVVIMTVYAIEVFEASPGGAGLASSIFVIGALVSRLFCGMLIEQIGRRKMLLCGAALNVFMTLLYFEVTDIVPLLFIRFIHGVSYGVAATAVATIVSDLVPVDRRGEGIGYYMLSITLASAIGPFLAMYLLQHGSFSLVFAICTGLAILCCLQVMLLRVPVIKLSAEDVSAMKKIRLENFIEIKAVPISIVCSMVYFCYSGVLAFLSPYAKEINLTGAASFFFIVYSAAIFFSRPFTGRLFDRKGENVAIYPALLIFIFGLVLISQAHHGVTLMFSAVLLGFGVGVVQSCGMAIAVKVTPQHRLGLANSTFYMFLDAGVGFGPVVLGMFIPFSGYRGMYMDMVVVVLICTFIYYLLHGKKCSRERKHAAKAAECLS</sequence>
<accession>D4H536</accession>
<evidence type="ECO:0000259" key="5">
    <source>
        <dbReference type="PROSITE" id="PS50850"/>
    </source>
</evidence>
<keyword evidence="1 4" id="KW-0812">Transmembrane</keyword>
<dbReference type="EMBL" id="CP001968">
    <property type="protein sequence ID" value="ADD69392.1"/>
    <property type="molecule type" value="Genomic_DNA"/>
</dbReference>
<feature type="transmembrane region" description="Helical" evidence="4">
    <location>
        <begin position="12"/>
        <end position="37"/>
    </location>
</feature>
<keyword evidence="2 4" id="KW-1133">Transmembrane helix</keyword>
<dbReference type="InterPro" id="IPR020846">
    <property type="entry name" value="MFS_dom"/>
</dbReference>
<reference evidence="6 7" key="1">
    <citation type="journal article" date="2010" name="Stand. Genomic Sci.">
        <title>Complete genome sequence of Denitrovibrio acetiphilus type strain (N2460).</title>
        <authorList>
            <person name="Kiss H."/>
            <person name="Lang E."/>
            <person name="Lapidus A."/>
            <person name="Copeland A."/>
            <person name="Nolan M."/>
            <person name="Glavina Del Rio T."/>
            <person name="Chen F."/>
            <person name="Lucas S."/>
            <person name="Tice H."/>
            <person name="Cheng J.F."/>
            <person name="Han C."/>
            <person name="Goodwin L."/>
            <person name="Pitluck S."/>
            <person name="Liolios K."/>
            <person name="Pati A."/>
            <person name="Ivanova N."/>
            <person name="Mavromatis K."/>
            <person name="Chen A."/>
            <person name="Palaniappan K."/>
            <person name="Land M."/>
            <person name="Hauser L."/>
            <person name="Chang Y.J."/>
            <person name="Jeffries C.D."/>
            <person name="Detter J.C."/>
            <person name="Brettin T."/>
            <person name="Spring S."/>
            <person name="Rohde M."/>
            <person name="Goker M."/>
            <person name="Woyke T."/>
            <person name="Bristow J."/>
            <person name="Eisen J.A."/>
            <person name="Markowitz V."/>
            <person name="Hugenholtz P."/>
            <person name="Kyrpides N.C."/>
            <person name="Klenk H.P."/>
        </authorList>
    </citation>
    <scope>NUCLEOTIDE SEQUENCE [LARGE SCALE GENOMIC DNA]</scope>
    <source>
        <strain evidence="7">DSM 12809 / NBRC 114555 / N2460</strain>
    </source>
</reference>
<evidence type="ECO:0000256" key="3">
    <source>
        <dbReference type="ARBA" id="ARBA00023136"/>
    </source>
</evidence>
<evidence type="ECO:0000313" key="6">
    <source>
        <dbReference type="EMBL" id="ADD69392.1"/>
    </source>
</evidence>
<evidence type="ECO:0000313" key="7">
    <source>
        <dbReference type="Proteomes" id="UP000002012"/>
    </source>
</evidence>
<feature type="transmembrane region" description="Helical" evidence="4">
    <location>
        <begin position="300"/>
        <end position="325"/>
    </location>
</feature>
<feature type="transmembrane region" description="Helical" evidence="4">
    <location>
        <begin position="43"/>
        <end position="65"/>
    </location>
</feature>
<evidence type="ECO:0000256" key="2">
    <source>
        <dbReference type="ARBA" id="ARBA00022989"/>
    </source>
</evidence>
<feature type="transmembrane region" description="Helical" evidence="4">
    <location>
        <begin position="207"/>
        <end position="233"/>
    </location>
</feature>
<keyword evidence="3 4" id="KW-0472">Membrane</keyword>
<dbReference type="CDD" id="cd17489">
    <property type="entry name" value="MFS_YfcJ_like"/>
    <property type="match status" value="1"/>
</dbReference>
<keyword evidence="7" id="KW-1185">Reference proteome</keyword>
<dbReference type="PROSITE" id="PS50850">
    <property type="entry name" value="MFS"/>
    <property type="match status" value="1"/>
</dbReference>
<dbReference type="Pfam" id="PF07690">
    <property type="entry name" value="MFS_1"/>
    <property type="match status" value="1"/>
</dbReference>
<dbReference type="InterPro" id="IPR052714">
    <property type="entry name" value="MFS_Exporter"/>
</dbReference>
<dbReference type="KEGG" id="dap:Dacet_2634"/>
<dbReference type="Proteomes" id="UP000002012">
    <property type="component" value="Chromosome"/>
</dbReference>
<proteinExistence type="predicted"/>
<evidence type="ECO:0000256" key="1">
    <source>
        <dbReference type="ARBA" id="ARBA00022692"/>
    </source>
</evidence>
<dbReference type="RefSeq" id="WP_013011889.1">
    <property type="nucleotide sequence ID" value="NC_013943.1"/>
</dbReference>
<feature type="transmembrane region" description="Helical" evidence="4">
    <location>
        <begin position="275"/>
        <end position="294"/>
    </location>
</feature>
<organism evidence="6 7">
    <name type="scientific">Denitrovibrio acetiphilus (strain DSM 12809 / NBRC 114555 / N2460)</name>
    <dbReference type="NCBI Taxonomy" id="522772"/>
    <lineage>
        <taxon>Bacteria</taxon>
        <taxon>Pseudomonadati</taxon>
        <taxon>Deferribacterota</taxon>
        <taxon>Deferribacteres</taxon>
        <taxon>Deferribacterales</taxon>
        <taxon>Geovibrionaceae</taxon>
        <taxon>Denitrovibrio</taxon>
    </lineage>
</organism>
<dbReference type="STRING" id="522772.Dacet_2634"/>
<dbReference type="InterPro" id="IPR011701">
    <property type="entry name" value="MFS"/>
</dbReference>
<name>D4H536_DENA2</name>
<gene>
    <name evidence="6" type="ordered locus">Dacet_2634</name>
</gene>
<dbReference type="eggNOG" id="COG2814">
    <property type="taxonomic scope" value="Bacteria"/>
</dbReference>